<evidence type="ECO:0000259" key="9">
    <source>
        <dbReference type="Pfam" id="PF20979"/>
    </source>
</evidence>
<dbReference type="GO" id="GO:0000053">
    <property type="term" value="P:argininosuccinate metabolic process"/>
    <property type="evidence" value="ECO:0007669"/>
    <property type="project" value="TreeGrafter"/>
</dbReference>
<feature type="domain" description="Arginosuccinate synthase-like N-terminal" evidence="8">
    <location>
        <begin position="33"/>
        <end position="157"/>
    </location>
</feature>
<dbReference type="Pfam" id="PF00764">
    <property type="entry name" value="Arginosuc_synth"/>
    <property type="match status" value="1"/>
</dbReference>
<name>A0A1G9DKW9_9HYPH</name>
<evidence type="ECO:0000256" key="7">
    <source>
        <dbReference type="ARBA" id="ARBA00022840"/>
    </source>
</evidence>
<dbReference type="EC" id="6.3.4.5" evidence="2"/>
<accession>A0A1G9DKW9</accession>
<sequence length="653" mass="72398">MNPFLASTKPAIGGISSFEDLEAFPDRTAPVATMFSGGLDSTYLLYKLQSLGFANIEAVAADVGTRIDQPLLERTAAMFGARFVCLEGRDAFVEQGVKSAIRAHAKYLGIYPLSSSLSRPIIASLVVNHARSIGSRLVLHTANLSQNSLPRLNNSIKRSGFSGNFGSPYECSVISRQQKTSDLSKCGATFVADRTWSADENLWCREFESGPLEDPENFSIPEEAFAWTRNIPAEQPVEIKLGFADGSLVSIDDRDVALVDAIPFLNNTVGKFGHGRFVGLEHITTGQKVLEVREAPAAAIIFDALRHLETASLDVASIVLKQGLEQAWSQEAVSGAWGSTIHQMCERAIASALEGVSGSVSYIVDHTRFLPRSIRARTPRYIRDRHLWEYQAATHIASSKAFRPRQVAKRETPVENNAPQAPANLSQQCTDGLVTNGWWFSKGERAEACFGIEIDAAWKNFADHWNRLLLDEYMRDGGTYRYRRYSAFEYDATDGIFRLLPHAPYEQSKSVNHLNGGFKRHFEPLENSFIDHPVLEKILTGFCRILCEAARHDRWNIKIHPYRIVARDGVNGKPAPEGLHQDGVDFIACYMIGRVNVTGGMSMITDASKEFLGEVEMNSPNDFVICNDRETFHDVSSIVAENLKSRTLIATSL</sequence>
<dbReference type="NCBIfam" id="NF038212">
    <property type="entry name" value="argG_rel"/>
    <property type="match status" value="1"/>
</dbReference>
<dbReference type="UniPathway" id="UPA00068">
    <property type="reaction ID" value="UER00113"/>
</dbReference>
<dbReference type="InterPro" id="IPR018724">
    <property type="entry name" value="2OG-Fe_dioxygenase"/>
</dbReference>
<keyword evidence="6" id="KW-0547">Nucleotide-binding</keyword>
<dbReference type="InterPro" id="IPR014729">
    <property type="entry name" value="Rossmann-like_a/b/a_fold"/>
</dbReference>
<dbReference type="SUPFAM" id="SSF52402">
    <property type="entry name" value="Adenine nucleotide alpha hydrolases-like"/>
    <property type="match status" value="1"/>
</dbReference>
<keyword evidence="7" id="KW-0067">ATP-binding</keyword>
<dbReference type="EMBL" id="FNEE01000018">
    <property type="protein sequence ID" value="SDK64502.1"/>
    <property type="molecule type" value="Genomic_DNA"/>
</dbReference>
<dbReference type="Pfam" id="PF10014">
    <property type="entry name" value="2OG-Fe_Oxy_2"/>
    <property type="match status" value="1"/>
</dbReference>
<evidence type="ECO:0000256" key="1">
    <source>
        <dbReference type="ARBA" id="ARBA00004967"/>
    </source>
</evidence>
<dbReference type="InterPro" id="IPR024074">
    <property type="entry name" value="AS_cat/multimer_dom_body"/>
</dbReference>
<dbReference type="InterPro" id="IPR048268">
    <property type="entry name" value="Arginosuc_syn_C"/>
</dbReference>
<evidence type="ECO:0000256" key="5">
    <source>
        <dbReference type="ARBA" id="ARBA00022605"/>
    </source>
</evidence>
<dbReference type="InterPro" id="IPR001518">
    <property type="entry name" value="Arginosuc_synth"/>
</dbReference>
<evidence type="ECO:0000256" key="6">
    <source>
        <dbReference type="ARBA" id="ARBA00022741"/>
    </source>
</evidence>
<keyword evidence="11" id="KW-1185">Reference proteome</keyword>
<evidence type="ECO:0000313" key="11">
    <source>
        <dbReference type="Proteomes" id="UP000198894"/>
    </source>
</evidence>
<evidence type="ECO:0000256" key="2">
    <source>
        <dbReference type="ARBA" id="ARBA00012286"/>
    </source>
</evidence>
<evidence type="ECO:0000313" key="10">
    <source>
        <dbReference type="EMBL" id="SDK64502.1"/>
    </source>
</evidence>
<feature type="domain" description="Arginosuccinate synthase C-terminal" evidence="9">
    <location>
        <begin position="196"/>
        <end position="361"/>
    </location>
</feature>
<dbReference type="GO" id="GO:0006526">
    <property type="term" value="P:L-arginine biosynthetic process"/>
    <property type="evidence" value="ECO:0007669"/>
    <property type="project" value="UniProtKB-UniPathway"/>
</dbReference>
<dbReference type="Gene3D" id="3.40.50.620">
    <property type="entry name" value="HUPs"/>
    <property type="match status" value="1"/>
</dbReference>
<dbReference type="PANTHER" id="PTHR11587:SF2">
    <property type="entry name" value="ARGININOSUCCINATE SYNTHASE"/>
    <property type="match status" value="1"/>
</dbReference>
<dbReference type="GO" id="GO:0000050">
    <property type="term" value="P:urea cycle"/>
    <property type="evidence" value="ECO:0007669"/>
    <property type="project" value="TreeGrafter"/>
</dbReference>
<dbReference type="InterPro" id="IPR048267">
    <property type="entry name" value="Arginosuc_syn_N"/>
</dbReference>
<keyword evidence="5" id="KW-0028">Amino-acid biosynthesis</keyword>
<gene>
    <name evidence="10" type="ORF">SAMN05428953_11848</name>
</gene>
<keyword evidence="4" id="KW-0436">Ligase</keyword>
<dbReference type="SUPFAM" id="SSF69864">
    <property type="entry name" value="Argininosuccinate synthetase, C-terminal domain"/>
    <property type="match status" value="1"/>
</dbReference>
<dbReference type="RefSeq" id="WP_236473636.1">
    <property type="nucleotide sequence ID" value="NZ_FNEE01000018.1"/>
</dbReference>
<dbReference type="GO" id="GO:0005737">
    <property type="term" value="C:cytoplasm"/>
    <property type="evidence" value="ECO:0007669"/>
    <property type="project" value="TreeGrafter"/>
</dbReference>
<dbReference type="Pfam" id="PF20979">
    <property type="entry name" value="Arginosuc_syn_C"/>
    <property type="match status" value="1"/>
</dbReference>
<organism evidence="10 11">
    <name type="scientific">Mesorhizobium muleiense</name>
    <dbReference type="NCBI Taxonomy" id="1004279"/>
    <lineage>
        <taxon>Bacteria</taxon>
        <taxon>Pseudomonadati</taxon>
        <taxon>Pseudomonadota</taxon>
        <taxon>Alphaproteobacteria</taxon>
        <taxon>Hyphomicrobiales</taxon>
        <taxon>Phyllobacteriaceae</taxon>
        <taxon>Mesorhizobium</taxon>
    </lineage>
</organism>
<evidence type="ECO:0000256" key="4">
    <source>
        <dbReference type="ARBA" id="ARBA00022598"/>
    </source>
</evidence>
<comment type="pathway">
    <text evidence="1">Amino-acid biosynthesis; L-arginine biosynthesis; L-arginine from L-ornithine and carbamoyl phosphate: step 2/3.</text>
</comment>
<dbReference type="Proteomes" id="UP000198894">
    <property type="component" value="Unassembled WGS sequence"/>
</dbReference>
<dbReference type="GO" id="GO:0051213">
    <property type="term" value="F:dioxygenase activity"/>
    <property type="evidence" value="ECO:0007669"/>
    <property type="project" value="InterPro"/>
</dbReference>
<dbReference type="AlphaFoldDB" id="A0A1G9DKW9"/>
<protein>
    <recommendedName>
        <fullName evidence="2">argininosuccinate synthase</fullName>
        <ecNumber evidence="2">6.3.4.5</ecNumber>
    </recommendedName>
</protein>
<proteinExistence type="predicted"/>
<evidence type="ECO:0000256" key="3">
    <source>
        <dbReference type="ARBA" id="ARBA00022571"/>
    </source>
</evidence>
<evidence type="ECO:0000259" key="8">
    <source>
        <dbReference type="Pfam" id="PF00764"/>
    </source>
</evidence>
<reference evidence="11" key="1">
    <citation type="submission" date="2016-10" db="EMBL/GenBank/DDBJ databases">
        <authorList>
            <person name="Varghese N."/>
            <person name="Submissions S."/>
        </authorList>
    </citation>
    <scope>NUCLEOTIDE SEQUENCE [LARGE SCALE GENOMIC DNA]</scope>
    <source>
        <strain evidence="11">CGMCC 1.11022</strain>
    </source>
</reference>
<dbReference type="GO" id="GO:0004055">
    <property type="term" value="F:argininosuccinate synthase activity"/>
    <property type="evidence" value="ECO:0007669"/>
    <property type="project" value="UniProtKB-EC"/>
</dbReference>
<dbReference type="Gene3D" id="3.90.1260.10">
    <property type="entry name" value="Argininosuccinate synthetase, chain A, domain 2"/>
    <property type="match status" value="1"/>
</dbReference>
<dbReference type="Gene3D" id="2.60.120.620">
    <property type="entry name" value="q2cbj1_9rhob like domain"/>
    <property type="match status" value="1"/>
</dbReference>
<dbReference type="GO" id="GO:0005524">
    <property type="term" value="F:ATP binding"/>
    <property type="evidence" value="ECO:0007669"/>
    <property type="project" value="UniProtKB-KW"/>
</dbReference>
<keyword evidence="3" id="KW-0055">Arginine biosynthesis</keyword>
<dbReference type="PANTHER" id="PTHR11587">
    <property type="entry name" value="ARGININOSUCCINATE SYNTHASE"/>
    <property type="match status" value="1"/>
</dbReference>